<evidence type="ECO:0008006" key="4">
    <source>
        <dbReference type="Google" id="ProtNLM"/>
    </source>
</evidence>
<accession>A0A9W6I9F9</accession>
<dbReference type="RefSeq" id="WP_271222785.1">
    <property type="nucleotide sequence ID" value="NZ_BAAAVD010000030.1"/>
</dbReference>
<dbReference type="AlphaFoldDB" id="A0A9W6I9F9"/>
<dbReference type="Proteomes" id="UP001143474">
    <property type="component" value="Unassembled WGS sequence"/>
</dbReference>
<reference evidence="2" key="2">
    <citation type="submission" date="2023-01" db="EMBL/GenBank/DDBJ databases">
        <authorList>
            <person name="Sun Q."/>
            <person name="Evtushenko L."/>
        </authorList>
    </citation>
    <scope>NUCLEOTIDE SEQUENCE</scope>
    <source>
        <strain evidence="2">VKM Ac-2007</strain>
    </source>
</reference>
<name>A0A9W6I9F9_9ACTN</name>
<reference evidence="2" key="1">
    <citation type="journal article" date="2014" name="Int. J. Syst. Evol. Microbiol.">
        <title>Complete genome sequence of Corynebacterium casei LMG S-19264T (=DSM 44701T), isolated from a smear-ripened cheese.</title>
        <authorList>
            <consortium name="US DOE Joint Genome Institute (JGI-PGF)"/>
            <person name="Walter F."/>
            <person name="Albersmeier A."/>
            <person name="Kalinowski J."/>
            <person name="Ruckert C."/>
        </authorList>
    </citation>
    <scope>NUCLEOTIDE SEQUENCE</scope>
    <source>
        <strain evidence="2">VKM Ac-2007</strain>
    </source>
</reference>
<dbReference type="EMBL" id="BSEV01000033">
    <property type="protein sequence ID" value="GLK14551.1"/>
    <property type="molecule type" value="Genomic_DNA"/>
</dbReference>
<organism evidence="2 3">
    <name type="scientific">Streptosporangium carneum</name>
    <dbReference type="NCBI Taxonomy" id="47481"/>
    <lineage>
        <taxon>Bacteria</taxon>
        <taxon>Bacillati</taxon>
        <taxon>Actinomycetota</taxon>
        <taxon>Actinomycetes</taxon>
        <taxon>Streptosporangiales</taxon>
        <taxon>Streptosporangiaceae</taxon>
        <taxon>Streptosporangium</taxon>
    </lineage>
</organism>
<protein>
    <recommendedName>
        <fullName evidence="4">Coenzyme PQQ synthesis protein A</fullName>
    </recommendedName>
</protein>
<evidence type="ECO:0000313" key="2">
    <source>
        <dbReference type="EMBL" id="GLK14551.1"/>
    </source>
</evidence>
<comment type="caution">
    <text evidence="2">The sequence shown here is derived from an EMBL/GenBank/DDBJ whole genome shotgun (WGS) entry which is preliminary data.</text>
</comment>
<feature type="region of interest" description="Disordered" evidence="1">
    <location>
        <begin position="1"/>
        <end position="27"/>
    </location>
</feature>
<evidence type="ECO:0000313" key="3">
    <source>
        <dbReference type="Proteomes" id="UP001143474"/>
    </source>
</evidence>
<evidence type="ECO:0000256" key="1">
    <source>
        <dbReference type="SAM" id="MobiDB-lite"/>
    </source>
</evidence>
<sequence length="51" mass="5883">MAESKEQSAKQPLRTHGRQVRSRGEETTWHKPGYQVVEASMEMSAYFLATR</sequence>
<keyword evidence="3" id="KW-1185">Reference proteome</keyword>
<proteinExistence type="predicted"/>
<gene>
    <name evidence="2" type="ORF">GCM10017600_79630</name>
</gene>